<feature type="domain" description="DUF7671" evidence="1">
    <location>
        <begin position="3"/>
        <end position="85"/>
    </location>
</feature>
<name>A0A0R2JCH2_9LACO</name>
<evidence type="ECO:0000313" key="3">
    <source>
        <dbReference type="Proteomes" id="UP000051655"/>
    </source>
</evidence>
<evidence type="ECO:0000259" key="1">
    <source>
        <dbReference type="Pfam" id="PF24710"/>
    </source>
</evidence>
<protein>
    <recommendedName>
        <fullName evidence="1">DUF7671 domain-containing protein</fullName>
    </recommendedName>
</protein>
<dbReference type="PATRIC" id="fig|1616.3.peg.794"/>
<gene>
    <name evidence="2" type="ORF">IV73_GL000774</name>
</gene>
<comment type="caution">
    <text evidence="2">The sequence shown here is derived from an EMBL/GenBank/DDBJ whole genome shotgun (WGS) entry which is preliminary data.</text>
</comment>
<keyword evidence="3" id="KW-1185">Reference proteome</keyword>
<dbReference type="Proteomes" id="UP000051655">
    <property type="component" value="Unassembled WGS sequence"/>
</dbReference>
<organism evidence="2 3">
    <name type="scientific">Weissella kandleri</name>
    <dbReference type="NCBI Taxonomy" id="1616"/>
    <lineage>
        <taxon>Bacteria</taxon>
        <taxon>Bacillati</taxon>
        <taxon>Bacillota</taxon>
        <taxon>Bacilli</taxon>
        <taxon>Lactobacillales</taxon>
        <taxon>Lactobacillaceae</taxon>
        <taxon>Weissella</taxon>
    </lineage>
</organism>
<sequence length="95" mass="11038">MKLVQNENGQRQLSHQPLTSADFHSWRIGKHTKGRVGQPGQIFLTEQNFEIVLVDTRPLSFKDRHMVTPMGRFTKEQVTPELINALKQEYQAIKH</sequence>
<dbReference type="STRING" id="1616.IV73_GL000774"/>
<accession>A0A0R2JCH2</accession>
<dbReference type="Pfam" id="PF24710">
    <property type="entry name" value="DUF7671"/>
    <property type="match status" value="1"/>
</dbReference>
<proteinExistence type="predicted"/>
<evidence type="ECO:0000313" key="2">
    <source>
        <dbReference type="EMBL" id="KRN75017.1"/>
    </source>
</evidence>
<reference evidence="2 3" key="1">
    <citation type="journal article" date="2015" name="Genome Announc.">
        <title>Expanding the biotechnology potential of lactobacilli through comparative genomics of 213 strains and associated genera.</title>
        <authorList>
            <person name="Sun Z."/>
            <person name="Harris H.M."/>
            <person name="McCann A."/>
            <person name="Guo C."/>
            <person name="Argimon S."/>
            <person name="Zhang W."/>
            <person name="Yang X."/>
            <person name="Jeffery I.B."/>
            <person name="Cooney J.C."/>
            <person name="Kagawa T.F."/>
            <person name="Liu W."/>
            <person name="Song Y."/>
            <person name="Salvetti E."/>
            <person name="Wrobel A."/>
            <person name="Rasinkangas P."/>
            <person name="Parkhill J."/>
            <person name="Rea M.C."/>
            <person name="O'Sullivan O."/>
            <person name="Ritari J."/>
            <person name="Douillard F.P."/>
            <person name="Paul Ross R."/>
            <person name="Yang R."/>
            <person name="Briner A.E."/>
            <person name="Felis G.E."/>
            <person name="de Vos W.M."/>
            <person name="Barrangou R."/>
            <person name="Klaenhammer T.R."/>
            <person name="Caufield P.W."/>
            <person name="Cui Y."/>
            <person name="Zhang H."/>
            <person name="O'Toole P.W."/>
        </authorList>
    </citation>
    <scope>NUCLEOTIDE SEQUENCE [LARGE SCALE GENOMIC DNA]</scope>
    <source>
        <strain evidence="2 3">DSM 20593</strain>
    </source>
</reference>
<dbReference type="InterPro" id="IPR056088">
    <property type="entry name" value="DUF7671"/>
</dbReference>
<dbReference type="AlphaFoldDB" id="A0A0R2JCH2"/>
<dbReference type="EMBL" id="JQBP01000003">
    <property type="protein sequence ID" value="KRN75017.1"/>
    <property type="molecule type" value="Genomic_DNA"/>
</dbReference>